<proteinExistence type="predicted"/>
<reference evidence="1" key="1">
    <citation type="submission" date="2005-10" db="EMBL/GenBank/DDBJ databases">
        <authorList>
            <person name="Loftus B.J."/>
            <person name="Nene V.M."/>
            <person name="Hannick L.I."/>
            <person name="Bidwell S."/>
            <person name="Haas B."/>
            <person name="Amedeo P."/>
            <person name="Orvis J."/>
            <person name="Wortman J.R."/>
            <person name="White O.R."/>
            <person name="Salzberg S."/>
            <person name="Shumway M."/>
            <person name="Koo H."/>
            <person name="Zhao Y."/>
            <person name="Holmes M."/>
            <person name="Miller J."/>
            <person name="Schatz M."/>
            <person name="Pop M."/>
            <person name="Pai G."/>
            <person name="Utterback T."/>
            <person name="Rogers Y.-H."/>
            <person name="Kravitz S."/>
            <person name="Fraser C.M."/>
        </authorList>
    </citation>
    <scope>NUCLEOTIDE SEQUENCE</scope>
    <source>
        <strain evidence="1">Liverpool</strain>
    </source>
</reference>
<reference evidence="1" key="3">
    <citation type="submission" date="2012-09" db="EMBL/GenBank/DDBJ databases">
        <authorList>
            <consortium name="VectorBase"/>
        </authorList>
    </citation>
    <scope>NUCLEOTIDE SEQUENCE</scope>
    <source>
        <strain evidence="1">Liverpool</strain>
    </source>
</reference>
<reference evidence="1" key="2">
    <citation type="journal article" date="2007" name="Science">
        <title>Genome sequence of Aedes aegypti, a major arbovirus vector.</title>
        <authorList>
            <person name="Nene V."/>
            <person name="Wortman J.R."/>
            <person name="Lawson D."/>
            <person name="Haas B."/>
            <person name="Kodira C."/>
            <person name="Tu Z.J."/>
            <person name="Loftus B."/>
            <person name="Xi Z."/>
            <person name="Megy K."/>
            <person name="Grabherr M."/>
            <person name="Ren Q."/>
            <person name="Zdobnov E.M."/>
            <person name="Lobo N.F."/>
            <person name="Campbell K.S."/>
            <person name="Brown S.E."/>
            <person name="Bonaldo M.F."/>
            <person name="Zhu J."/>
            <person name="Sinkins S.P."/>
            <person name="Hogenkamp D.G."/>
            <person name="Amedeo P."/>
            <person name="Arensburger P."/>
            <person name="Atkinson P.W."/>
            <person name="Bidwell S."/>
            <person name="Biedler J."/>
            <person name="Birney E."/>
            <person name="Bruggner R.V."/>
            <person name="Costas J."/>
            <person name="Coy M.R."/>
            <person name="Crabtree J."/>
            <person name="Crawford M."/>
            <person name="Debruyn B."/>
            <person name="Decaprio D."/>
            <person name="Eiglmeier K."/>
            <person name="Eisenstadt E."/>
            <person name="El-Dorry H."/>
            <person name="Gelbart W.M."/>
            <person name="Gomes S.L."/>
            <person name="Hammond M."/>
            <person name="Hannick L.I."/>
            <person name="Hogan J.R."/>
            <person name="Holmes M.H."/>
            <person name="Jaffe D."/>
            <person name="Johnston J.S."/>
            <person name="Kennedy R.C."/>
            <person name="Koo H."/>
            <person name="Kravitz S."/>
            <person name="Kriventseva E.V."/>
            <person name="Kulp D."/>
            <person name="Labutti K."/>
            <person name="Lee E."/>
            <person name="Li S."/>
            <person name="Lovin D.D."/>
            <person name="Mao C."/>
            <person name="Mauceli E."/>
            <person name="Menck C.F."/>
            <person name="Miller J.R."/>
            <person name="Montgomery P."/>
            <person name="Mori A."/>
            <person name="Nascimento A.L."/>
            <person name="Naveira H.F."/>
            <person name="Nusbaum C."/>
            <person name="O'leary S."/>
            <person name="Orvis J."/>
            <person name="Pertea M."/>
            <person name="Quesneville H."/>
            <person name="Reidenbach K.R."/>
            <person name="Rogers Y.H."/>
            <person name="Roth C.W."/>
            <person name="Schneider J.R."/>
            <person name="Schatz M."/>
            <person name="Shumway M."/>
            <person name="Stanke M."/>
            <person name="Stinson E.O."/>
            <person name="Tubio J.M."/>
            <person name="Vanzee J.P."/>
            <person name="Verjovski-Almeida S."/>
            <person name="Werner D."/>
            <person name="White O."/>
            <person name="Wyder S."/>
            <person name="Zeng Q."/>
            <person name="Zhao Q."/>
            <person name="Zhao Y."/>
            <person name="Hill C.A."/>
            <person name="Raikhel A.S."/>
            <person name="Soares M.B."/>
            <person name="Knudson D.L."/>
            <person name="Lee N.H."/>
            <person name="Galagan J."/>
            <person name="Salzberg S.L."/>
            <person name="Paulsen I.T."/>
            <person name="Dimopoulos G."/>
            <person name="Collins F.H."/>
            <person name="Birren B."/>
            <person name="Fraser-Liggett C.M."/>
            <person name="Severson D.W."/>
        </authorList>
    </citation>
    <scope>NUCLEOTIDE SEQUENCE [LARGE SCALE GENOMIC DNA]</scope>
    <source>
        <strain evidence="1">Liverpool</strain>
    </source>
</reference>
<dbReference type="HOGENOM" id="CLU_2706768_0_0_1"/>
<evidence type="ECO:0000313" key="2">
    <source>
        <dbReference type="Proteomes" id="UP000682892"/>
    </source>
</evidence>
<evidence type="ECO:0000313" key="1">
    <source>
        <dbReference type="EMBL" id="EAT33256.1"/>
    </source>
</evidence>
<dbReference type="Proteomes" id="UP000682892">
    <property type="component" value="Unassembled WGS sequence"/>
</dbReference>
<protein>
    <submittedName>
        <fullName evidence="1">AAEL014482-PA</fullName>
    </submittedName>
</protein>
<organism evidence="1 2">
    <name type="scientific">Aedes aegypti</name>
    <name type="common">Yellowfever mosquito</name>
    <name type="synonym">Culex aegypti</name>
    <dbReference type="NCBI Taxonomy" id="7159"/>
    <lineage>
        <taxon>Eukaryota</taxon>
        <taxon>Metazoa</taxon>
        <taxon>Ecdysozoa</taxon>
        <taxon>Arthropoda</taxon>
        <taxon>Hexapoda</taxon>
        <taxon>Insecta</taxon>
        <taxon>Pterygota</taxon>
        <taxon>Neoptera</taxon>
        <taxon>Endopterygota</taxon>
        <taxon>Diptera</taxon>
        <taxon>Nematocera</taxon>
        <taxon>Culicoidea</taxon>
        <taxon>Culicidae</taxon>
        <taxon>Culicinae</taxon>
        <taxon>Aedini</taxon>
        <taxon>Aedes</taxon>
        <taxon>Stegomyia</taxon>
    </lineage>
</organism>
<dbReference type="AlphaFoldDB" id="Q16G92"/>
<dbReference type="PaxDb" id="7159-AAEL014482-PA"/>
<accession>Q16G92</accession>
<name>Q16G92_AEDAE</name>
<dbReference type="EMBL" id="CH478310">
    <property type="protein sequence ID" value="EAT33256.1"/>
    <property type="molecule type" value="Genomic_DNA"/>
</dbReference>
<sequence>MQSKYHPSELQWWQWEPFKPEVISRKPIPERDRFCGIFSILTRSTTRSGPCSVDFFSNSSQWITEAVSSNDR</sequence>
<gene>
    <name evidence="1" type="ORF">AaeL_AAEL014482</name>
</gene>